<accession>A0A9J6DP22</accession>
<dbReference type="SUPFAM" id="SSF55486">
    <property type="entry name" value="Metalloproteases ('zincins'), catalytic domain"/>
    <property type="match status" value="1"/>
</dbReference>
<reference evidence="3" key="1">
    <citation type="journal article" date="2020" name="Cell">
        <title>Large-Scale Comparative Analyses of Tick Genomes Elucidate Their Genetic Diversity and Vector Capacities.</title>
        <authorList>
            <consortium name="Tick Genome and Microbiome Consortium (TIGMIC)"/>
            <person name="Jia N."/>
            <person name="Wang J."/>
            <person name="Shi W."/>
            <person name="Du L."/>
            <person name="Sun Y."/>
            <person name="Zhan W."/>
            <person name="Jiang J.F."/>
            <person name="Wang Q."/>
            <person name="Zhang B."/>
            <person name="Ji P."/>
            <person name="Bell-Sakyi L."/>
            <person name="Cui X.M."/>
            <person name="Yuan T.T."/>
            <person name="Jiang B.G."/>
            <person name="Yang W.F."/>
            <person name="Lam T.T."/>
            <person name="Chang Q.C."/>
            <person name="Ding S.J."/>
            <person name="Wang X.J."/>
            <person name="Zhu J.G."/>
            <person name="Ruan X.D."/>
            <person name="Zhao L."/>
            <person name="Wei J.T."/>
            <person name="Ye R.Z."/>
            <person name="Que T.C."/>
            <person name="Du C.H."/>
            <person name="Zhou Y.H."/>
            <person name="Cheng J.X."/>
            <person name="Dai P.F."/>
            <person name="Guo W.B."/>
            <person name="Han X.H."/>
            <person name="Huang E.J."/>
            <person name="Li L.F."/>
            <person name="Wei W."/>
            <person name="Gao Y.C."/>
            <person name="Liu J.Z."/>
            <person name="Shao H.Z."/>
            <person name="Wang X."/>
            <person name="Wang C.C."/>
            <person name="Yang T.C."/>
            <person name="Huo Q.B."/>
            <person name="Li W."/>
            <person name="Chen H.Y."/>
            <person name="Chen S.E."/>
            <person name="Zhou L.G."/>
            <person name="Ni X.B."/>
            <person name="Tian J.H."/>
            <person name="Sheng Y."/>
            <person name="Liu T."/>
            <person name="Pan Y.S."/>
            <person name="Xia L.Y."/>
            <person name="Li J."/>
            <person name="Zhao F."/>
            <person name="Cao W.C."/>
        </authorList>
    </citation>
    <scope>NUCLEOTIDE SEQUENCE</scope>
    <source>
        <strain evidence="3">Rmic-2018</strain>
    </source>
</reference>
<comment type="caution">
    <text evidence="3">The sequence shown here is derived from an EMBL/GenBank/DDBJ whole genome shotgun (WGS) entry which is preliminary data.</text>
</comment>
<dbReference type="EMBL" id="JABSTU010000008">
    <property type="protein sequence ID" value="KAH8023804.1"/>
    <property type="molecule type" value="Genomic_DNA"/>
</dbReference>
<dbReference type="InterPro" id="IPR000718">
    <property type="entry name" value="Peptidase_M13"/>
</dbReference>
<keyword evidence="2" id="KW-0472">Membrane</keyword>
<organism evidence="3 4">
    <name type="scientific">Rhipicephalus microplus</name>
    <name type="common">Cattle tick</name>
    <name type="synonym">Boophilus microplus</name>
    <dbReference type="NCBI Taxonomy" id="6941"/>
    <lineage>
        <taxon>Eukaryota</taxon>
        <taxon>Metazoa</taxon>
        <taxon>Ecdysozoa</taxon>
        <taxon>Arthropoda</taxon>
        <taxon>Chelicerata</taxon>
        <taxon>Arachnida</taxon>
        <taxon>Acari</taxon>
        <taxon>Parasitiformes</taxon>
        <taxon>Ixodida</taxon>
        <taxon>Ixodoidea</taxon>
        <taxon>Ixodidae</taxon>
        <taxon>Rhipicephalinae</taxon>
        <taxon>Rhipicephalus</taxon>
        <taxon>Boophilus</taxon>
    </lineage>
</organism>
<evidence type="ECO:0000313" key="3">
    <source>
        <dbReference type="EMBL" id="KAH8023804.1"/>
    </source>
</evidence>
<sequence length="147" mass="16610">MEVAAARAHFTKENRNEMQSRAAEPESVDDDRRPTKWRKANREQQLFACSVFVVLFSVLVVAVALVTNQWSAPRAHVCHTTDCQRHAAELTRHLVRTASPCDDWSSFICSTWRSEHPGAESALEDAAMHWSSRMASMVPEQVECGRV</sequence>
<dbReference type="InterPro" id="IPR024079">
    <property type="entry name" value="MetalloPept_cat_dom_sf"/>
</dbReference>
<keyword evidence="2" id="KW-1133">Transmembrane helix</keyword>
<dbReference type="GO" id="GO:0006508">
    <property type="term" value="P:proteolysis"/>
    <property type="evidence" value="ECO:0007669"/>
    <property type="project" value="InterPro"/>
</dbReference>
<evidence type="ECO:0000256" key="2">
    <source>
        <dbReference type="SAM" id="Phobius"/>
    </source>
</evidence>
<gene>
    <name evidence="3" type="ORF">HPB51_018023</name>
</gene>
<evidence type="ECO:0000256" key="1">
    <source>
        <dbReference type="SAM" id="MobiDB-lite"/>
    </source>
</evidence>
<keyword evidence="2" id="KW-0812">Transmembrane</keyword>
<feature type="region of interest" description="Disordered" evidence="1">
    <location>
        <begin position="1"/>
        <end position="36"/>
    </location>
</feature>
<dbReference type="Proteomes" id="UP000821866">
    <property type="component" value="Chromosome 6"/>
</dbReference>
<dbReference type="PROSITE" id="PS51885">
    <property type="entry name" value="NEPRILYSIN"/>
    <property type="match status" value="1"/>
</dbReference>
<evidence type="ECO:0008006" key="5">
    <source>
        <dbReference type="Google" id="ProtNLM"/>
    </source>
</evidence>
<feature type="transmembrane region" description="Helical" evidence="2">
    <location>
        <begin position="46"/>
        <end position="66"/>
    </location>
</feature>
<proteinExistence type="predicted"/>
<reference evidence="3" key="2">
    <citation type="submission" date="2021-09" db="EMBL/GenBank/DDBJ databases">
        <authorList>
            <person name="Jia N."/>
            <person name="Wang J."/>
            <person name="Shi W."/>
            <person name="Du L."/>
            <person name="Sun Y."/>
            <person name="Zhan W."/>
            <person name="Jiang J."/>
            <person name="Wang Q."/>
            <person name="Zhang B."/>
            <person name="Ji P."/>
            <person name="Sakyi L.B."/>
            <person name="Cui X."/>
            <person name="Yuan T."/>
            <person name="Jiang B."/>
            <person name="Yang W."/>
            <person name="Lam T.T.-Y."/>
            <person name="Chang Q."/>
            <person name="Ding S."/>
            <person name="Wang X."/>
            <person name="Zhu J."/>
            <person name="Ruan X."/>
            <person name="Zhao L."/>
            <person name="Wei J."/>
            <person name="Que T."/>
            <person name="Du C."/>
            <person name="Cheng J."/>
            <person name="Dai P."/>
            <person name="Han X."/>
            <person name="Huang E."/>
            <person name="Gao Y."/>
            <person name="Liu J."/>
            <person name="Shao H."/>
            <person name="Ye R."/>
            <person name="Li L."/>
            <person name="Wei W."/>
            <person name="Wang X."/>
            <person name="Wang C."/>
            <person name="Huo Q."/>
            <person name="Li W."/>
            <person name="Guo W."/>
            <person name="Chen H."/>
            <person name="Chen S."/>
            <person name="Zhou L."/>
            <person name="Zhou L."/>
            <person name="Ni X."/>
            <person name="Tian J."/>
            <person name="Zhou Y."/>
            <person name="Sheng Y."/>
            <person name="Liu T."/>
            <person name="Pan Y."/>
            <person name="Xia L."/>
            <person name="Li J."/>
            <person name="Zhao F."/>
            <person name="Cao W."/>
        </authorList>
    </citation>
    <scope>NUCLEOTIDE SEQUENCE</scope>
    <source>
        <strain evidence="3">Rmic-2018</strain>
        <tissue evidence="3">Larvae</tissue>
    </source>
</reference>
<name>A0A9J6DP22_RHIMP</name>
<dbReference type="Gene3D" id="3.40.390.10">
    <property type="entry name" value="Collagenase (Catalytic Domain)"/>
    <property type="match status" value="1"/>
</dbReference>
<keyword evidence="4" id="KW-1185">Reference proteome</keyword>
<protein>
    <recommendedName>
        <fullName evidence="5">Peptidase M13 N-terminal domain-containing protein</fullName>
    </recommendedName>
</protein>
<evidence type="ECO:0000313" key="4">
    <source>
        <dbReference type="Proteomes" id="UP000821866"/>
    </source>
</evidence>
<dbReference type="GO" id="GO:0004222">
    <property type="term" value="F:metalloendopeptidase activity"/>
    <property type="evidence" value="ECO:0007669"/>
    <property type="project" value="InterPro"/>
</dbReference>
<dbReference type="AlphaFoldDB" id="A0A9J6DP22"/>